<keyword evidence="9" id="KW-1185">Reference proteome</keyword>
<feature type="compositionally biased region" description="Low complexity" evidence="7">
    <location>
        <begin position="1"/>
        <end position="18"/>
    </location>
</feature>
<reference evidence="8" key="1">
    <citation type="submission" date="2020-03" db="EMBL/GenBank/DDBJ databases">
        <title>A high-quality chromosome-level genome assembly of a woody plant with both climbing and erect habits, Rhamnella rubrinervis.</title>
        <authorList>
            <person name="Lu Z."/>
            <person name="Yang Y."/>
            <person name="Zhu X."/>
            <person name="Sun Y."/>
        </authorList>
    </citation>
    <scope>NUCLEOTIDE SEQUENCE</scope>
    <source>
        <strain evidence="8">BYM</strain>
        <tissue evidence="8">Leaf</tissue>
    </source>
</reference>
<feature type="transmembrane region" description="Helical" evidence="6">
    <location>
        <begin position="308"/>
        <end position="331"/>
    </location>
</feature>
<dbReference type="InterPro" id="IPR002528">
    <property type="entry name" value="MATE_fam"/>
</dbReference>
<feature type="transmembrane region" description="Helical" evidence="6">
    <location>
        <begin position="124"/>
        <end position="148"/>
    </location>
</feature>
<feature type="transmembrane region" description="Helical" evidence="6">
    <location>
        <begin position="91"/>
        <end position="112"/>
    </location>
</feature>
<dbReference type="GO" id="GO:0015297">
    <property type="term" value="F:antiporter activity"/>
    <property type="evidence" value="ECO:0007669"/>
    <property type="project" value="InterPro"/>
</dbReference>
<feature type="transmembrane region" description="Helical" evidence="6">
    <location>
        <begin position="352"/>
        <end position="372"/>
    </location>
</feature>
<evidence type="ECO:0000256" key="2">
    <source>
        <dbReference type="ARBA" id="ARBA00010199"/>
    </source>
</evidence>
<evidence type="ECO:0000256" key="5">
    <source>
        <dbReference type="ARBA" id="ARBA00023136"/>
    </source>
</evidence>
<feature type="transmembrane region" description="Helical" evidence="6">
    <location>
        <begin position="168"/>
        <end position="187"/>
    </location>
</feature>
<evidence type="ECO:0000256" key="1">
    <source>
        <dbReference type="ARBA" id="ARBA00004141"/>
    </source>
</evidence>
<dbReference type="AlphaFoldDB" id="A0A8K0E7I8"/>
<feature type="transmembrane region" description="Helical" evidence="6">
    <location>
        <begin position="392"/>
        <end position="412"/>
    </location>
</feature>
<keyword evidence="4 6" id="KW-1133">Transmembrane helix</keyword>
<dbReference type="InterPro" id="IPR045069">
    <property type="entry name" value="MATE_euk"/>
</dbReference>
<keyword evidence="5 6" id="KW-0472">Membrane</keyword>
<feature type="region of interest" description="Disordered" evidence="7">
    <location>
        <begin position="1"/>
        <end position="28"/>
    </location>
</feature>
<dbReference type="PANTHER" id="PTHR11206">
    <property type="entry name" value="MULTIDRUG RESISTANCE PROTEIN"/>
    <property type="match status" value="1"/>
</dbReference>
<dbReference type="OrthoDB" id="2126698at2759"/>
<gene>
    <name evidence="8" type="ORF">FNV43_RR15944</name>
</gene>
<evidence type="ECO:0000256" key="7">
    <source>
        <dbReference type="SAM" id="MobiDB-lite"/>
    </source>
</evidence>
<organism evidence="8 9">
    <name type="scientific">Rhamnella rubrinervis</name>
    <dbReference type="NCBI Taxonomy" id="2594499"/>
    <lineage>
        <taxon>Eukaryota</taxon>
        <taxon>Viridiplantae</taxon>
        <taxon>Streptophyta</taxon>
        <taxon>Embryophyta</taxon>
        <taxon>Tracheophyta</taxon>
        <taxon>Spermatophyta</taxon>
        <taxon>Magnoliopsida</taxon>
        <taxon>eudicotyledons</taxon>
        <taxon>Gunneridae</taxon>
        <taxon>Pentapetalae</taxon>
        <taxon>rosids</taxon>
        <taxon>fabids</taxon>
        <taxon>Rosales</taxon>
        <taxon>Rhamnaceae</taxon>
        <taxon>rhamnoid group</taxon>
        <taxon>Rhamneae</taxon>
        <taxon>Rhamnella</taxon>
    </lineage>
</organism>
<evidence type="ECO:0000313" key="8">
    <source>
        <dbReference type="EMBL" id="KAF3442028.1"/>
    </source>
</evidence>
<dbReference type="GO" id="GO:1990961">
    <property type="term" value="P:xenobiotic detoxification by transmembrane export across the plasma membrane"/>
    <property type="evidence" value="ECO:0007669"/>
    <property type="project" value="InterPro"/>
</dbReference>
<feature type="transmembrane region" description="Helical" evidence="6">
    <location>
        <begin position="199"/>
        <end position="218"/>
    </location>
</feature>
<dbReference type="GO" id="GO:0042910">
    <property type="term" value="F:xenobiotic transmembrane transporter activity"/>
    <property type="evidence" value="ECO:0007669"/>
    <property type="project" value="InterPro"/>
</dbReference>
<keyword evidence="3 6" id="KW-0812">Transmembrane</keyword>
<dbReference type="Pfam" id="PF01554">
    <property type="entry name" value="MatE"/>
    <property type="match status" value="2"/>
</dbReference>
<evidence type="ECO:0000256" key="4">
    <source>
        <dbReference type="ARBA" id="ARBA00022989"/>
    </source>
</evidence>
<protein>
    <recommendedName>
        <fullName evidence="6">Protein DETOXIFICATION</fullName>
    </recommendedName>
    <alternativeName>
        <fullName evidence="6">Multidrug and toxic compound extrusion protein</fullName>
    </alternativeName>
</protein>
<evidence type="ECO:0000313" key="9">
    <source>
        <dbReference type="Proteomes" id="UP000796880"/>
    </source>
</evidence>
<comment type="similarity">
    <text evidence="2 6">Belongs to the multi antimicrobial extrusion (MATE) (TC 2.A.66.1) family.</text>
</comment>
<dbReference type="NCBIfam" id="TIGR00797">
    <property type="entry name" value="matE"/>
    <property type="match status" value="1"/>
</dbReference>
<name>A0A8K0E7I8_9ROSA</name>
<dbReference type="EMBL" id="VOIH02000007">
    <property type="protein sequence ID" value="KAF3442028.1"/>
    <property type="molecule type" value="Genomic_DNA"/>
</dbReference>
<feature type="transmembrane region" description="Helical" evidence="6">
    <location>
        <begin position="271"/>
        <end position="296"/>
    </location>
</feature>
<dbReference type="CDD" id="cd13132">
    <property type="entry name" value="MATE_eukaryotic"/>
    <property type="match status" value="1"/>
</dbReference>
<comment type="subcellular location">
    <subcellularLocation>
        <location evidence="1">Membrane</location>
        <topology evidence="1">Multi-pass membrane protein</topology>
    </subcellularLocation>
</comment>
<evidence type="ECO:0000256" key="3">
    <source>
        <dbReference type="ARBA" id="ARBA00022692"/>
    </source>
</evidence>
<dbReference type="GO" id="GO:0016020">
    <property type="term" value="C:membrane"/>
    <property type="evidence" value="ECO:0007669"/>
    <property type="project" value="UniProtKB-SubCell"/>
</dbReference>
<evidence type="ECO:0000256" key="6">
    <source>
        <dbReference type="RuleBase" id="RU004914"/>
    </source>
</evidence>
<sequence length="493" mass="53841">MSVANTSITSSSATMSSSEPLLQVGGDGEQESQGIRWWKRVLDLEEAKKQALISLPMILTNVCYYLITLVSVMFAGHLGQLELAGATLANSWATVTGFAFMIGLSGALETLCGQGFGAKLYRMLGIYLQASSIISFLFSIIISIFWFYTEPILILLHQDPQISKTAALYTRFLIPGIFAYGFLQNILRFLQTQSVVTPLIFLSVFPLVFHIGITYSLVHWTALGFKGAPLAASISLWISIIALAMYVAFAKEFKLTWTGFSSESFRYILTNLRLALPSAAMVCLEYWAFEILVFLAGLMSNSEQTTSLIAMCVSTEAFAYMLTYGLSAAASTRVSNELGAGNPERAKNAMAVTLKLSMLLALAFVLFLGFGHDIWAGFFSDSSAIIKSFSSMALLLAVSIVADSVQGVLSGVARGCGWQHIAMFVNLATFYVIGMPIAILLSFKYNLDAKGLWIGLICGLSCQAATLLFITLRTKWTRLDLSENRNKDDLVLV</sequence>
<proteinExistence type="inferred from homology"/>
<feature type="transmembrane region" description="Helical" evidence="6">
    <location>
        <begin position="230"/>
        <end position="250"/>
    </location>
</feature>
<feature type="transmembrane region" description="Helical" evidence="6">
    <location>
        <begin position="424"/>
        <end position="445"/>
    </location>
</feature>
<dbReference type="Proteomes" id="UP000796880">
    <property type="component" value="Unassembled WGS sequence"/>
</dbReference>
<feature type="transmembrane region" description="Helical" evidence="6">
    <location>
        <begin position="451"/>
        <end position="472"/>
    </location>
</feature>
<feature type="transmembrane region" description="Helical" evidence="6">
    <location>
        <begin position="58"/>
        <end position="79"/>
    </location>
</feature>
<comment type="caution">
    <text evidence="8">The sequence shown here is derived from an EMBL/GenBank/DDBJ whole genome shotgun (WGS) entry which is preliminary data.</text>
</comment>
<accession>A0A8K0E7I8</accession>